<accession>A0AAD3T6R5</accession>
<dbReference type="GO" id="GO:0000278">
    <property type="term" value="P:mitotic cell cycle"/>
    <property type="evidence" value="ECO:0007669"/>
    <property type="project" value="TreeGrafter"/>
</dbReference>
<dbReference type="GO" id="GO:0000940">
    <property type="term" value="C:outer kinetochore"/>
    <property type="evidence" value="ECO:0007669"/>
    <property type="project" value="InterPro"/>
</dbReference>
<sequence length="303" mass="33978">MEGSITQLSQNLASFCNQLESSCDALRQSVDRRPIPLDSASTTFIQSLNRRLSPLASDLNLLESMSFNTVSFEELLGHCNEVYKQNQADLLQLHCRLQSLGYISSSFRLENDEEDDVRASNVTDPSILDLESRKADGELDLLTDCGGSIMKSLKDGSLFEDSLNLKSLGLSDACLAAIESEGYRKIDEVDHPFDASLNRENEQTNTKGQHQLDEASFNRLYVKDGDKSKFIDVSRSLIIVSKDDYEGLPSYLKSLASWEDLQTAIERMNSSLSNKQNLKESNHFHSEELESIGLGMTYIVYLY</sequence>
<keyword evidence="6" id="KW-0132">Cell division</keyword>
<evidence type="ECO:0000256" key="10">
    <source>
        <dbReference type="ARBA" id="ARBA00023212"/>
    </source>
</evidence>
<dbReference type="EMBL" id="BSYO01000025">
    <property type="protein sequence ID" value="GMH23027.1"/>
    <property type="molecule type" value="Genomic_DNA"/>
</dbReference>
<evidence type="ECO:0000256" key="2">
    <source>
        <dbReference type="ARBA" id="ARBA00004629"/>
    </source>
</evidence>
<evidence type="ECO:0000256" key="1">
    <source>
        <dbReference type="ARBA" id="ARBA00004186"/>
    </source>
</evidence>
<evidence type="ECO:0000256" key="6">
    <source>
        <dbReference type="ARBA" id="ARBA00022618"/>
    </source>
</evidence>
<keyword evidence="5" id="KW-0963">Cytoplasm</keyword>
<dbReference type="GO" id="GO:0051301">
    <property type="term" value="P:cell division"/>
    <property type="evidence" value="ECO:0007669"/>
    <property type="project" value="UniProtKB-KW"/>
</dbReference>
<keyword evidence="9" id="KW-0995">Kinetochore</keyword>
<dbReference type="GO" id="GO:0005876">
    <property type="term" value="C:spindle microtubule"/>
    <property type="evidence" value="ECO:0007669"/>
    <property type="project" value="TreeGrafter"/>
</dbReference>
<evidence type="ECO:0000256" key="3">
    <source>
        <dbReference type="ARBA" id="ARBA00007716"/>
    </source>
</evidence>
<evidence type="ECO:0000256" key="12">
    <source>
        <dbReference type="ARBA" id="ARBA00023328"/>
    </source>
</evidence>
<name>A0AAD3T6R5_NEPGR</name>
<evidence type="ECO:0000256" key="4">
    <source>
        <dbReference type="ARBA" id="ARBA00022454"/>
    </source>
</evidence>
<evidence type="ECO:0000313" key="14">
    <source>
        <dbReference type="Proteomes" id="UP001279734"/>
    </source>
</evidence>
<evidence type="ECO:0000313" key="13">
    <source>
        <dbReference type="EMBL" id="GMH23027.1"/>
    </source>
</evidence>
<keyword evidence="12" id="KW-0137">Centromere</keyword>
<keyword evidence="7" id="KW-0493">Microtubule</keyword>
<gene>
    <name evidence="13" type="ORF">Nepgr_024870</name>
</gene>
<dbReference type="InterPro" id="IPR033341">
    <property type="entry name" value="SKA3"/>
</dbReference>
<keyword evidence="14" id="KW-1185">Reference proteome</keyword>
<dbReference type="Proteomes" id="UP001279734">
    <property type="component" value="Unassembled WGS sequence"/>
</dbReference>
<evidence type="ECO:0000256" key="7">
    <source>
        <dbReference type="ARBA" id="ARBA00022701"/>
    </source>
</evidence>
<evidence type="ECO:0000256" key="8">
    <source>
        <dbReference type="ARBA" id="ARBA00022776"/>
    </source>
</evidence>
<evidence type="ECO:0008006" key="15">
    <source>
        <dbReference type="Google" id="ProtNLM"/>
    </source>
</evidence>
<comment type="similarity">
    <text evidence="3">Belongs to the SKA3 family.</text>
</comment>
<evidence type="ECO:0000256" key="11">
    <source>
        <dbReference type="ARBA" id="ARBA00023306"/>
    </source>
</evidence>
<evidence type="ECO:0000256" key="5">
    <source>
        <dbReference type="ARBA" id="ARBA00022490"/>
    </source>
</evidence>
<keyword evidence="8" id="KW-0498">Mitosis</keyword>
<keyword evidence="4" id="KW-0158">Chromosome</keyword>
<organism evidence="13 14">
    <name type="scientific">Nepenthes gracilis</name>
    <name type="common">Slender pitcher plant</name>
    <dbReference type="NCBI Taxonomy" id="150966"/>
    <lineage>
        <taxon>Eukaryota</taxon>
        <taxon>Viridiplantae</taxon>
        <taxon>Streptophyta</taxon>
        <taxon>Embryophyta</taxon>
        <taxon>Tracheophyta</taxon>
        <taxon>Spermatophyta</taxon>
        <taxon>Magnoliopsida</taxon>
        <taxon>eudicotyledons</taxon>
        <taxon>Gunneridae</taxon>
        <taxon>Pentapetalae</taxon>
        <taxon>Caryophyllales</taxon>
        <taxon>Nepenthaceae</taxon>
        <taxon>Nepenthes</taxon>
    </lineage>
</organism>
<dbReference type="PANTHER" id="PTHR48118">
    <property type="entry name" value="SPINDLE AND KINETOCHORE-ASSOCIATED PROTEIN 3"/>
    <property type="match status" value="1"/>
</dbReference>
<keyword evidence="11" id="KW-0131">Cell cycle</keyword>
<dbReference type="PANTHER" id="PTHR48118:SF1">
    <property type="entry name" value="SPINDLE AND KINETOCHORE-ASSOCIATED PROTEIN 3"/>
    <property type="match status" value="1"/>
</dbReference>
<reference evidence="13" key="1">
    <citation type="submission" date="2023-05" db="EMBL/GenBank/DDBJ databases">
        <title>Nepenthes gracilis genome sequencing.</title>
        <authorList>
            <person name="Fukushima K."/>
        </authorList>
    </citation>
    <scope>NUCLEOTIDE SEQUENCE</scope>
    <source>
        <strain evidence="13">SING2019-196</strain>
    </source>
</reference>
<proteinExistence type="inferred from homology"/>
<evidence type="ECO:0000256" key="9">
    <source>
        <dbReference type="ARBA" id="ARBA00022838"/>
    </source>
</evidence>
<comment type="subcellular location">
    <subcellularLocation>
        <location evidence="2">Chromosome</location>
        <location evidence="2">Centromere</location>
        <location evidence="2">Kinetochore</location>
    </subcellularLocation>
    <subcellularLocation>
        <location evidence="1">Cytoplasm</location>
        <location evidence="1">Cytoskeleton</location>
        <location evidence="1">Spindle</location>
    </subcellularLocation>
</comment>
<comment type="caution">
    <text evidence="13">The sequence shown here is derived from an EMBL/GenBank/DDBJ whole genome shotgun (WGS) entry which is preliminary data.</text>
</comment>
<protein>
    <recommendedName>
        <fullName evidence="15">Spindle and kinetochore-associated protein 3</fullName>
    </recommendedName>
</protein>
<keyword evidence="10" id="KW-0206">Cytoskeleton</keyword>
<dbReference type="GO" id="GO:0007059">
    <property type="term" value="P:chromosome segregation"/>
    <property type="evidence" value="ECO:0007669"/>
    <property type="project" value="InterPro"/>
</dbReference>
<dbReference type="AlphaFoldDB" id="A0AAD3T6R5"/>